<evidence type="ECO:0000313" key="2">
    <source>
        <dbReference type="EMBL" id="TGL66923.1"/>
    </source>
</evidence>
<gene>
    <name evidence="2" type="ORF">EHQ60_15930</name>
    <name evidence="1" type="ORF">ND810_11050</name>
</gene>
<reference evidence="1" key="3">
    <citation type="submission" date="2022-06" db="EMBL/GenBank/DDBJ databases">
        <title>Leptospira isolates from biofilms formed at urban environments.</title>
        <authorList>
            <person name="Ribeiro P.S."/>
            <person name="Sousa T."/>
            <person name="Carvalho N."/>
            <person name="Aburjaile F."/>
            <person name="Neves F."/>
            <person name="Oliveira D."/>
            <person name="Blanco L."/>
            <person name="Lima J."/>
            <person name="Costa F."/>
            <person name="Brenig B."/>
            <person name="Soares S."/>
            <person name="Ramos R."/>
            <person name="Goes-Neto A."/>
            <person name="Matiuzzi M."/>
            <person name="Azevedo V."/>
            <person name="Ristow P."/>
        </authorList>
    </citation>
    <scope>NUCLEOTIDE SEQUENCE</scope>
    <source>
        <strain evidence="1">VSF7</strain>
    </source>
</reference>
<evidence type="ECO:0000313" key="1">
    <source>
        <dbReference type="EMBL" id="MCW7515692.1"/>
    </source>
</evidence>
<dbReference type="Proteomes" id="UP001209694">
    <property type="component" value="Unassembled WGS sequence"/>
</dbReference>
<dbReference type="EMBL" id="RQGI01000059">
    <property type="protein sequence ID" value="TGL66923.1"/>
    <property type="molecule type" value="Genomic_DNA"/>
</dbReference>
<proteinExistence type="predicted"/>
<organism evidence="1 4">
    <name type="scientific">Leptospira levettii</name>
    <dbReference type="NCBI Taxonomy" id="2023178"/>
    <lineage>
        <taxon>Bacteria</taxon>
        <taxon>Pseudomonadati</taxon>
        <taxon>Spirochaetota</taxon>
        <taxon>Spirochaetia</taxon>
        <taxon>Leptospirales</taxon>
        <taxon>Leptospiraceae</taxon>
        <taxon>Leptospira</taxon>
    </lineage>
</organism>
<name>A0A2N0ASZ1_9LEPT</name>
<reference evidence="2" key="2">
    <citation type="journal article" date="2019" name="PLoS Negl. Trop. Dis.">
        <title>Revisiting the worldwide diversity of Leptospira species in the environment.</title>
        <authorList>
            <person name="Vincent A.T."/>
            <person name="Schiettekatte O."/>
            <person name="Bourhy P."/>
            <person name="Veyrier F.J."/>
            <person name="Picardeau M."/>
        </authorList>
    </citation>
    <scope>NUCLEOTIDE SEQUENCE</scope>
    <source>
        <strain evidence="2">201702449</strain>
    </source>
</reference>
<protein>
    <submittedName>
        <fullName evidence="1">Uncharacterized protein</fullName>
    </submittedName>
</protein>
<keyword evidence="3" id="KW-1185">Reference proteome</keyword>
<sequence>MAKTYSGERIPGTLRYNLKIRDGREEHIVQVPEPSIQILTDGFGPEESANRLALALLLDFTKNPQLSFAYYKDFNFFLAGLLSEDNWLLHSNRIELFFKLLETPHLDKKPILSGNLS</sequence>
<evidence type="ECO:0000313" key="4">
    <source>
        <dbReference type="Proteomes" id="UP001209694"/>
    </source>
</evidence>
<reference evidence="2" key="1">
    <citation type="submission" date="2018-10" db="EMBL/GenBank/DDBJ databases">
        <authorList>
            <person name="Vincent A.T."/>
            <person name="Schiettekatte O."/>
            <person name="Bourhy P."/>
            <person name="Veyrier F.J."/>
            <person name="Picardeau M."/>
        </authorList>
    </citation>
    <scope>NUCLEOTIDE SEQUENCE</scope>
    <source>
        <strain evidence="2">201702449</strain>
    </source>
</reference>
<dbReference type="GeneID" id="93341244"/>
<dbReference type="Proteomes" id="UP000297352">
    <property type="component" value="Unassembled WGS sequence"/>
</dbReference>
<comment type="caution">
    <text evidence="1">The sequence shown here is derived from an EMBL/GenBank/DDBJ whole genome shotgun (WGS) entry which is preliminary data.</text>
</comment>
<dbReference type="AlphaFoldDB" id="A0A2N0ASZ1"/>
<dbReference type="RefSeq" id="WP_100726818.1">
    <property type="nucleotide sequence ID" value="NZ_JAIZBN010000001.1"/>
</dbReference>
<dbReference type="EMBL" id="JAMQQD010000003">
    <property type="protein sequence ID" value="MCW7515692.1"/>
    <property type="molecule type" value="Genomic_DNA"/>
</dbReference>
<evidence type="ECO:0000313" key="3">
    <source>
        <dbReference type="Proteomes" id="UP000297352"/>
    </source>
</evidence>
<accession>A0A2N0ASZ1</accession>